<dbReference type="Gene3D" id="3.30.565.10">
    <property type="entry name" value="Histidine kinase-like ATPase, C-terminal domain"/>
    <property type="match status" value="1"/>
</dbReference>
<dbReference type="InterPro" id="IPR050482">
    <property type="entry name" value="Sensor_HK_TwoCompSys"/>
</dbReference>
<keyword evidence="8" id="KW-0472">Membrane</keyword>
<evidence type="ECO:0000256" key="2">
    <source>
        <dbReference type="ARBA" id="ARBA00022475"/>
    </source>
</evidence>
<dbReference type="Pfam" id="PF02518">
    <property type="entry name" value="HATPase_c"/>
    <property type="match status" value="1"/>
</dbReference>
<dbReference type="InterPro" id="IPR003594">
    <property type="entry name" value="HATPase_dom"/>
</dbReference>
<dbReference type="InterPro" id="IPR011712">
    <property type="entry name" value="Sig_transdc_His_kin_sub3_dim/P"/>
</dbReference>
<evidence type="ECO:0000256" key="6">
    <source>
        <dbReference type="ARBA" id="ARBA00022989"/>
    </source>
</evidence>
<dbReference type="Gene3D" id="1.20.5.1930">
    <property type="match status" value="1"/>
</dbReference>
<evidence type="ECO:0000256" key="8">
    <source>
        <dbReference type="ARBA" id="ARBA00023136"/>
    </source>
</evidence>
<dbReference type="GO" id="GO:0046983">
    <property type="term" value="F:protein dimerization activity"/>
    <property type="evidence" value="ECO:0007669"/>
    <property type="project" value="InterPro"/>
</dbReference>
<organism evidence="11 12">
    <name type="scientific">Streptomyces albireticuli</name>
    <dbReference type="NCBI Taxonomy" id="1940"/>
    <lineage>
        <taxon>Bacteria</taxon>
        <taxon>Bacillati</taxon>
        <taxon>Actinomycetota</taxon>
        <taxon>Actinomycetes</taxon>
        <taxon>Kitasatosporales</taxon>
        <taxon>Streptomycetaceae</taxon>
        <taxon>Streptomyces</taxon>
    </lineage>
</organism>
<keyword evidence="7" id="KW-0902">Two-component regulatory system</keyword>
<evidence type="ECO:0000256" key="4">
    <source>
        <dbReference type="ARBA" id="ARBA00022692"/>
    </source>
</evidence>
<gene>
    <name evidence="11" type="ORF">SMD11_6034</name>
</gene>
<dbReference type="PANTHER" id="PTHR24421:SF37">
    <property type="entry name" value="SENSOR HISTIDINE KINASE NARS"/>
    <property type="match status" value="1"/>
</dbReference>
<keyword evidence="4" id="KW-0812">Transmembrane</keyword>
<protein>
    <recommendedName>
        <fullName evidence="10">Histidine kinase domain-containing protein</fullName>
    </recommendedName>
</protein>
<comment type="subcellular location">
    <subcellularLocation>
        <location evidence="1">Cell membrane</location>
        <topology evidence="1">Multi-pass membrane protein</topology>
    </subcellularLocation>
</comment>
<dbReference type="KEGG" id="salj:SMD11_6034"/>
<evidence type="ECO:0000256" key="7">
    <source>
        <dbReference type="ARBA" id="ARBA00023012"/>
    </source>
</evidence>
<dbReference type="SUPFAM" id="SSF55874">
    <property type="entry name" value="ATPase domain of HSP90 chaperone/DNA topoisomerase II/histidine kinase"/>
    <property type="match status" value="1"/>
</dbReference>
<name>A0A1Z2LBD1_9ACTN</name>
<dbReference type="PANTHER" id="PTHR24421">
    <property type="entry name" value="NITRATE/NITRITE SENSOR PROTEIN NARX-RELATED"/>
    <property type="match status" value="1"/>
</dbReference>
<dbReference type="InterPro" id="IPR005467">
    <property type="entry name" value="His_kinase_dom"/>
</dbReference>
<dbReference type="Pfam" id="PF07730">
    <property type="entry name" value="HisKA_3"/>
    <property type="match status" value="1"/>
</dbReference>
<dbReference type="Proteomes" id="UP000195755">
    <property type="component" value="Chromosome"/>
</dbReference>
<evidence type="ECO:0000313" key="11">
    <source>
        <dbReference type="EMBL" id="ARZ71610.1"/>
    </source>
</evidence>
<keyword evidence="6" id="KW-1133">Transmembrane helix</keyword>
<dbReference type="CDD" id="cd16917">
    <property type="entry name" value="HATPase_UhpB-NarQ-NarX-like"/>
    <property type="match status" value="1"/>
</dbReference>
<evidence type="ECO:0000256" key="5">
    <source>
        <dbReference type="ARBA" id="ARBA00022777"/>
    </source>
</evidence>
<dbReference type="InterPro" id="IPR036890">
    <property type="entry name" value="HATPase_C_sf"/>
</dbReference>
<evidence type="ECO:0000256" key="1">
    <source>
        <dbReference type="ARBA" id="ARBA00004651"/>
    </source>
</evidence>
<evidence type="ECO:0000256" key="3">
    <source>
        <dbReference type="ARBA" id="ARBA00022679"/>
    </source>
</evidence>
<feature type="compositionally biased region" description="Low complexity" evidence="9">
    <location>
        <begin position="212"/>
        <end position="224"/>
    </location>
</feature>
<evidence type="ECO:0000259" key="10">
    <source>
        <dbReference type="PROSITE" id="PS50109"/>
    </source>
</evidence>
<dbReference type="PROSITE" id="PS50109">
    <property type="entry name" value="HIS_KIN"/>
    <property type="match status" value="1"/>
</dbReference>
<evidence type="ECO:0000313" key="12">
    <source>
        <dbReference type="Proteomes" id="UP000195755"/>
    </source>
</evidence>
<dbReference type="SMART" id="SM00387">
    <property type="entry name" value="HATPase_c"/>
    <property type="match status" value="1"/>
</dbReference>
<sequence>MVGEGFMAALRDGLSRSLPVTQHPAHPARHMGGAARVPAQRRPAAVPAKAGNTKDPECVDTEAVLRRFTVALPTALAGSPATRPGLRTALLDWARLTLAGSRPPATWRSGGTGREDAGEEGPTAEEAWAVLLECALREAREGAHGDSALAARRASWVIRVLGAADGTGAAHPYPAAEAEQLWRERRRLARELHDQLAAPLSRALRHLEPRAAGEPAVAGDAPDGAADEGSRRDLAQARRLVREALGHSRTLAGDLRERTTLPPLAEALREFAAENAPAHTEVTVTSTGDEGLVSDASRRELFLALRECLANSLAHAGPGRIEVTTRVTRRWAHARVEDHGTGFDLTATDDRRGQGLRSMTERIEDIGGRLTLETAPGEGTRVNIHVPLAVRPQPHP</sequence>
<dbReference type="EMBL" id="CP021744">
    <property type="protein sequence ID" value="ARZ71610.1"/>
    <property type="molecule type" value="Genomic_DNA"/>
</dbReference>
<keyword evidence="5" id="KW-0418">Kinase</keyword>
<keyword evidence="2" id="KW-1003">Cell membrane</keyword>
<keyword evidence="3" id="KW-0808">Transferase</keyword>
<feature type="domain" description="Histidine kinase" evidence="10">
    <location>
        <begin position="187"/>
        <end position="390"/>
    </location>
</feature>
<feature type="region of interest" description="Disordered" evidence="9">
    <location>
        <begin position="209"/>
        <end position="231"/>
    </location>
</feature>
<evidence type="ECO:0000256" key="9">
    <source>
        <dbReference type="SAM" id="MobiDB-lite"/>
    </source>
</evidence>
<proteinExistence type="predicted"/>
<reference evidence="11 12" key="1">
    <citation type="submission" date="2017-06" db="EMBL/GenBank/DDBJ databases">
        <title>Streptomyces albireticuli Genome sequencing and assembly.</title>
        <authorList>
            <person name="Wang Y."/>
            <person name="Du B."/>
            <person name="Ding Y."/>
            <person name="Liu H."/>
            <person name="Hou Q."/>
            <person name="Liu K."/>
            <person name="Yao L."/>
            <person name="Wang C."/>
        </authorList>
    </citation>
    <scope>NUCLEOTIDE SEQUENCE [LARGE SCALE GENOMIC DNA]</scope>
    <source>
        <strain evidence="11 12">MDJK11</strain>
    </source>
</reference>
<dbReference type="GO" id="GO:0005886">
    <property type="term" value="C:plasma membrane"/>
    <property type="evidence" value="ECO:0007669"/>
    <property type="project" value="UniProtKB-SubCell"/>
</dbReference>
<accession>A0A1Z2LBD1</accession>
<dbReference type="AlphaFoldDB" id="A0A1Z2LBD1"/>
<dbReference type="GO" id="GO:0000155">
    <property type="term" value="F:phosphorelay sensor kinase activity"/>
    <property type="evidence" value="ECO:0007669"/>
    <property type="project" value="InterPro"/>
</dbReference>